<dbReference type="AlphaFoldDB" id="A0A6A4I117"/>
<evidence type="ECO:0000313" key="1">
    <source>
        <dbReference type="EMBL" id="KAE9403683.1"/>
    </source>
</evidence>
<dbReference type="Proteomes" id="UP000799118">
    <property type="component" value="Unassembled WGS sequence"/>
</dbReference>
<gene>
    <name evidence="1" type="ORF">BT96DRAFT_751877</name>
</gene>
<reference evidence="1" key="1">
    <citation type="journal article" date="2019" name="Environ. Microbiol.">
        <title>Fungal ecological strategies reflected in gene transcription - a case study of two litter decomposers.</title>
        <authorList>
            <person name="Barbi F."/>
            <person name="Kohler A."/>
            <person name="Barry K."/>
            <person name="Baskaran P."/>
            <person name="Daum C."/>
            <person name="Fauchery L."/>
            <person name="Ihrmark K."/>
            <person name="Kuo A."/>
            <person name="LaButti K."/>
            <person name="Lipzen A."/>
            <person name="Morin E."/>
            <person name="Grigoriev I.V."/>
            <person name="Henrissat B."/>
            <person name="Lindahl B."/>
            <person name="Martin F."/>
        </authorList>
    </citation>
    <scope>NUCLEOTIDE SEQUENCE</scope>
    <source>
        <strain evidence="1">JB14</strain>
    </source>
</reference>
<proteinExistence type="predicted"/>
<keyword evidence="2" id="KW-1185">Reference proteome</keyword>
<dbReference type="EMBL" id="ML769423">
    <property type="protein sequence ID" value="KAE9403683.1"/>
    <property type="molecule type" value="Genomic_DNA"/>
</dbReference>
<feature type="non-terminal residue" evidence="1">
    <location>
        <position position="53"/>
    </location>
</feature>
<organism evidence="1 2">
    <name type="scientific">Gymnopus androsaceus JB14</name>
    <dbReference type="NCBI Taxonomy" id="1447944"/>
    <lineage>
        <taxon>Eukaryota</taxon>
        <taxon>Fungi</taxon>
        <taxon>Dikarya</taxon>
        <taxon>Basidiomycota</taxon>
        <taxon>Agaricomycotina</taxon>
        <taxon>Agaricomycetes</taxon>
        <taxon>Agaricomycetidae</taxon>
        <taxon>Agaricales</taxon>
        <taxon>Marasmiineae</taxon>
        <taxon>Omphalotaceae</taxon>
        <taxon>Gymnopus</taxon>
    </lineage>
</organism>
<name>A0A6A4I117_9AGAR</name>
<feature type="non-terminal residue" evidence="1">
    <location>
        <position position="1"/>
    </location>
</feature>
<dbReference type="OrthoDB" id="2748837at2759"/>
<evidence type="ECO:0000313" key="2">
    <source>
        <dbReference type="Proteomes" id="UP000799118"/>
    </source>
</evidence>
<sequence length="53" mass="5943">QVVSITCDNTSSNNAMVRELETLLLDFLGEMDQTQCFAHIINLVAKSLLKIFN</sequence>
<evidence type="ECO:0008006" key="3">
    <source>
        <dbReference type="Google" id="ProtNLM"/>
    </source>
</evidence>
<protein>
    <recommendedName>
        <fullName evidence="3">DUF659 domain-containing protein</fullName>
    </recommendedName>
</protein>
<accession>A0A6A4I117</accession>